<gene>
    <name evidence="1" type="ORF">ABC969_08130</name>
</gene>
<dbReference type="RefSeq" id="WP_345864174.1">
    <property type="nucleotide sequence ID" value="NZ_JBDIMF010000002.1"/>
</dbReference>
<reference evidence="1 2" key="1">
    <citation type="submission" date="2024-05" db="EMBL/GenBank/DDBJ databases">
        <authorList>
            <person name="Liu Q."/>
            <person name="Xin Y.-H."/>
        </authorList>
    </citation>
    <scope>NUCLEOTIDE SEQUENCE [LARGE SCALE GENOMIC DNA]</scope>
    <source>
        <strain evidence="1 2">CGMCC 1.15349</strain>
    </source>
</reference>
<dbReference type="EC" id="2.1.1.-" evidence="1"/>
<keyword evidence="1" id="KW-0808">Transferase</keyword>
<comment type="caution">
    <text evidence="1">The sequence shown here is derived from an EMBL/GenBank/DDBJ whole genome shotgun (WGS) entry which is preliminary data.</text>
</comment>
<dbReference type="GO" id="GO:0032259">
    <property type="term" value="P:methylation"/>
    <property type="evidence" value="ECO:0007669"/>
    <property type="project" value="UniProtKB-KW"/>
</dbReference>
<keyword evidence="2" id="KW-1185">Reference proteome</keyword>
<dbReference type="InterPro" id="IPR029063">
    <property type="entry name" value="SAM-dependent_MTases_sf"/>
</dbReference>
<evidence type="ECO:0000313" key="2">
    <source>
        <dbReference type="Proteomes" id="UP001404104"/>
    </source>
</evidence>
<dbReference type="EMBL" id="JBDIMF010000002">
    <property type="protein sequence ID" value="MEN2786385.1"/>
    <property type="molecule type" value="Genomic_DNA"/>
</dbReference>
<dbReference type="Proteomes" id="UP001404104">
    <property type="component" value="Unassembled WGS sequence"/>
</dbReference>
<protein>
    <submittedName>
        <fullName evidence="1">Class I SAM-dependent methyltransferase</fullName>
        <ecNumber evidence="1">2.1.1.-</ecNumber>
    </submittedName>
</protein>
<name>A0ABU9XTF9_9SPHN</name>
<dbReference type="GO" id="GO:0008168">
    <property type="term" value="F:methyltransferase activity"/>
    <property type="evidence" value="ECO:0007669"/>
    <property type="project" value="UniProtKB-KW"/>
</dbReference>
<dbReference type="SUPFAM" id="SSF53335">
    <property type="entry name" value="S-adenosyl-L-methionine-dependent methyltransferases"/>
    <property type="match status" value="1"/>
</dbReference>
<proteinExistence type="predicted"/>
<accession>A0ABU9XTF9</accession>
<dbReference type="Pfam" id="PF13578">
    <property type="entry name" value="Methyltransf_24"/>
    <property type="match status" value="1"/>
</dbReference>
<organism evidence="1 2">
    <name type="scientific">Sphingomonas qilianensis</name>
    <dbReference type="NCBI Taxonomy" id="1736690"/>
    <lineage>
        <taxon>Bacteria</taxon>
        <taxon>Pseudomonadati</taxon>
        <taxon>Pseudomonadota</taxon>
        <taxon>Alphaproteobacteria</taxon>
        <taxon>Sphingomonadales</taxon>
        <taxon>Sphingomonadaceae</taxon>
        <taxon>Sphingomonas</taxon>
    </lineage>
</organism>
<evidence type="ECO:0000313" key="1">
    <source>
        <dbReference type="EMBL" id="MEN2786385.1"/>
    </source>
</evidence>
<keyword evidence="1" id="KW-0489">Methyltransferase</keyword>
<dbReference type="Gene3D" id="3.40.50.150">
    <property type="entry name" value="Vaccinia Virus protein VP39"/>
    <property type="match status" value="1"/>
</dbReference>
<sequence length="224" mass="24964">MSKAIEDLLFDVRAGNEWHMQFSERCALLYILDRIKPDISIEIGTFQCGSLAAIAAASQNVYTFDIDTIDHGSRFPNTRFITGDSAETLPKIIDDANNSSREINFILVDGSHSEEGVLRDLIECLRYRPKTRPTVVVMHDSANPAVRRGIEHAPWNESPYVHMLDLDFVPGMLYDRSDIMGQMWGGLAVAVMLPTPRDGHVAIHSTFAHSFAVLAEKSIYATAL</sequence>